<dbReference type="SUPFAM" id="SSF51445">
    <property type="entry name" value="(Trans)glycosidases"/>
    <property type="match status" value="1"/>
</dbReference>
<evidence type="ECO:0000313" key="1">
    <source>
        <dbReference type="EMBL" id="REJ05845.1"/>
    </source>
</evidence>
<sequence>MLLEDNDLDTVQWTPLSRGFSLGVGGRARTLSAERIGALFEVRLRVAGPGQIMLEGPLGNASGVWHGGADSRGLPADWAGSESFGAVRSVPLLVLCDVDGSAQVGIALDSMVASGRIEYGVSEESKSFVARVALDDSMTDADGEVVLLFVADREPYGDAVRLLSRRLRAGLPSRPVSPYAVEPVYSSWYSYSQRISADIIRDEALRAREIGCRSVFIDDGWQRFGDGRWYAGCGDWVPDETKFPDLRGSVEELHEAGMGVILWVAPLLLGAQSEAFSRLSQYAPHHSAGLRAHVLDPRIPQVREHLAETCARLMADYALDGLKVDFLNNAMVYAGTESPGDIADVGEAMRVLLADISAAAERTRPGSLIEYRQPYVSPAIAGYADVIRVTDCPADADQNRRSSVDLRLFATDQVVHSDPIMWDPRAGVDAAARQVLNAFFSVPQFSMPMASLPADQRELVRGLLDVWRGLRDVLVRGTITAALPGEGYPVIASRLDGVLVVAAYQERILELDLDGVERLVLINGTAASALPYRVTSGDPARFGLEAECAIEVRPWSVTALR</sequence>
<dbReference type="PANTHER" id="PTHR43053">
    <property type="entry name" value="GLYCOSIDASE FAMILY 31"/>
    <property type="match status" value="1"/>
</dbReference>
<dbReference type="Pfam" id="PF02065">
    <property type="entry name" value="Melibiase"/>
    <property type="match status" value="1"/>
</dbReference>
<reference evidence="1 2" key="1">
    <citation type="submission" date="2018-08" db="EMBL/GenBank/DDBJ databases">
        <title>Isolation, diversity and antifungal activity of Actinobacteria from cow dung.</title>
        <authorList>
            <person name="Ling L."/>
        </authorList>
    </citation>
    <scope>NUCLEOTIDE SEQUENCE [LARGE SCALE GENOMIC DNA]</scope>
    <source>
        <strain evidence="1 2">NEAU-LLE</strain>
    </source>
</reference>
<protein>
    <submittedName>
        <fullName evidence="1">Alpha-galactosidase</fullName>
    </submittedName>
</protein>
<dbReference type="InterPro" id="IPR013785">
    <property type="entry name" value="Aldolase_TIM"/>
</dbReference>
<dbReference type="CDD" id="cd14791">
    <property type="entry name" value="GH36"/>
    <property type="match status" value="1"/>
</dbReference>
<dbReference type="AlphaFoldDB" id="A0A371NU94"/>
<dbReference type="InterPro" id="IPR017853">
    <property type="entry name" value="GH"/>
</dbReference>
<dbReference type="GO" id="GO:0016052">
    <property type="term" value="P:carbohydrate catabolic process"/>
    <property type="evidence" value="ECO:0007669"/>
    <property type="project" value="InterPro"/>
</dbReference>
<accession>A0A371NU94</accession>
<dbReference type="Proteomes" id="UP000262172">
    <property type="component" value="Unassembled WGS sequence"/>
</dbReference>
<proteinExistence type="predicted"/>
<dbReference type="InterPro" id="IPR050985">
    <property type="entry name" value="Alpha-glycosidase_related"/>
</dbReference>
<organism evidence="1 2">
    <name type="scientific">Microbacterium bovistercoris</name>
    <dbReference type="NCBI Taxonomy" id="2293570"/>
    <lineage>
        <taxon>Bacteria</taxon>
        <taxon>Bacillati</taxon>
        <taxon>Actinomycetota</taxon>
        <taxon>Actinomycetes</taxon>
        <taxon>Micrococcales</taxon>
        <taxon>Microbacteriaceae</taxon>
        <taxon>Microbacterium</taxon>
    </lineage>
</organism>
<dbReference type="EMBL" id="QUAB01000039">
    <property type="protein sequence ID" value="REJ05845.1"/>
    <property type="molecule type" value="Genomic_DNA"/>
</dbReference>
<dbReference type="InterPro" id="IPR002252">
    <property type="entry name" value="Glyco_hydro_36"/>
</dbReference>
<keyword evidence="2" id="KW-1185">Reference proteome</keyword>
<evidence type="ECO:0000313" key="2">
    <source>
        <dbReference type="Proteomes" id="UP000262172"/>
    </source>
</evidence>
<dbReference type="RefSeq" id="WP_116241777.1">
    <property type="nucleotide sequence ID" value="NZ_QUAB01000039.1"/>
</dbReference>
<name>A0A371NU94_9MICO</name>
<dbReference type="Gene3D" id="3.20.20.70">
    <property type="entry name" value="Aldolase class I"/>
    <property type="match status" value="1"/>
</dbReference>
<comment type="caution">
    <text evidence="1">The sequence shown here is derived from an EMBL/GenBank/DDBJ whole genome shotgun (WGS) entry which is preliminary data.</text>
</comment>
<dbReference type="OrthoDB" id="176168at2"/>
<dbReference type="GO" id="GO:0004557">
    <property type="term" value="F:alpha-galactosidase activity"/>
    <property type="evidence" value="ECO:0007669"/>
    <property type="project" value="InterPro"/>
</dbReference>
<gene>
    <name evidence="1" type="ORF">DY023_07785</name>
</gene>